<feature type="compositionally biased region" description="Polar residues" evidence="6">
    <location>
        <begin position="20"/>
        <end position="36"/>
    </location>
</feature>
<evidence type="ECO:0000256" key="4">
    <source>
        <dbReference type="ARBA" id="ARBA00022989"/>
    </source>
</evidence>
<dbReference type="GO" id="GO:0016020">
    <property type="term" value="C:membrane"/>
    <property type="evidence" value="ECO:0007669"/>
    <property type="project" value="UniProtKB-SubCell"/>
</dbReference>
<dbReference type="FunFam" id="1.20.1250.20:FF:000011">
    <property type="entry name" value="MFS multidrug transporter, putative"/>
    <property type="match status" value="1"/>
</dbReference>
<feature type="transmembrane region" description="Helical" evidence="7">
    <location>
        <begin position="221"/>
        <end position="241"/>
    </location>
</feature>
<dbReference type="InterPro" id="IPR011701">
    <property type="entry name" value="MFS"/>
</dbReference>
<feature type="transmembrane region" description="Helical" evidence="7">
    <location>
        <begin position="335"/>
        <end position="354"/>
    </location>
</feature>
<feature type="transmembrane region" description="Helical" evidence="7">
    <location>
        <begin position="192"/>
        <end position="215"/>
    </location>
</feature>
<feature type="transmembrane region" description="Helical" evidence="7">
    <location>
        <begin position="433"/>
        <end position="456"/>
    </location>
</feature>
<comment type="similarity">
    <text evidence="2">Belongs to the major facilitator superfamily.</text>
</comment>
<keyword evidence="5 7" id="KW-0472">Membrane</keyword>
<dbReference type="Gene3D" id="1.20.1250.20">
    <property type="entry name" value="MFS general substrate transporter like domains"/>
    <property type="match status" value="1"/>
</dbReference>
<dbReference type="Proteomes" id="UP000469559">
    <property type="component" value="Unassembled WGS sequence"/>
</dbReference>
<evidence type="ECO:0000256" key="2">
    <source>
        <dbReference type="ARBA" id="ARBA00008335"/>
    </source>
</evidence>
<evidence type="ECO:0000256" key="7">
    <source>
        <dbReference type="SAM" id="Phobius"/>
    </source>
</evidence>
<keyword evidence="10" id="KW-1185">Reference proteome</keyword>
<evidence type="ECO:0000256" key="6">
    <source>
        <dbReference type="SAM" id="MobiDB-lite"/>
    </source>
</evidence>
<feature type="transmembrane region" description="Helical" evidence="7">
    <location>
        <begin position="375"/>
        <end position="394"/>
    </location>
</feature>
<feature type="domain" description="Major facilitator superfamily (MFS) profile" evidence="8">
    <location>
        <begin position="66"/>
        <end position="504"/>
    </location>
</feature>
<feature type="transmembrane region" description="Helical" evidence="7">
    <location>
        <begin position="133"/>
        <end position="152"/>
    </location>
</feature>
<dbReference type="PROSITE" id="PS50850">
    <property type="entry name" value="MFS"/>
    <property type="match status" value="1"/>
</dbReference>
<dbReference type="CDD" id="cd17323">
    <property type="entry name" value="MFS_Tpo1_MDR_like"/>
    <property type="match status" value="1"/>
</dbReference>
<gene>
    <name evidence="9" type="primary">radE_5</name>
    <name evidence="9" type="ORF">LARI1_G007251</name>
</gene>
<proteinExistence type="inferred from homology"/>
<feature type="transmembrane region" description="Helical" evidence="7">
    <location>
        <begin position="100"/>
        <end position="121"/>
    </location>
</feature>
<name>A0A8T9BAD7_9HELO</name>
<feature type="region of interest" description="Disordered" evidence="6">
    <location>
        <begin position="1"/>
        <end position="36"/>
    </location>
</feature>
<evidence type="ECO:0000256" key="3">
    <source>
        <dbReference type="ARBA" id="ARBA00022692"/>
    </source>
</evidence>
<feature type="transmembrane region" description="Helical" evidence="7">
    <location>
        <begin position="400"/>
        <end position="421"/>
    </location>
</feature>
<organism evidence="9 10">
    <name type="scientific">Lachnellula arida</name>
    <dbReference type="NCBI Taxonomy" id="1316785"/>
    <lineage>
        <taxon>Eukaryota</taxon>
        <taxon>Fungi</taxon>
        <taxon>Dikarya</taxon>
        <taxon>Ascomycota</taxon>
        <taxon>Pezizomycotina</taxon>
        <taxon>Leotiomycetes</taxon>
        <taxon>Helotiales</taxon>
        <taxon>Lachnaceae</taxon>
        <taxon>Lachnellula</taxon>
    </lineage>
</organism>
<keyword evidence="3 7" id="KW-0812">Transmembrane</keyword>
<evidence type="ECO:0000256" key="5">
    <source>
        <dbReference type="ARBA" id="ARBA00023136"/>
    </source>
</evidence>
<evidence type="ECO:0000313" key="10">
    <source>
        <dbReference type="Proteomes" id="UP000469559"/>
    </source>
</evidence>
<sequence length="504" mass="54400">MSATISENVEKQALGEDVENTSSASPEGSNKNANTQTSENANIVDWDGPNDPHNPLNWSPLHKWIIIALTSANTFVVSFAPTVFAPGVPLMMKEFHSTSSSLASLSVSIYIIGLIIGPVFLAPLSELYGRSPIIHVSNVLFLIFSIACAVSSDLAMFIVFRLFTGIAGSTPVTLGGGIIADLMPPEKRGTAMIAWLLGPLLGPVIGPVAGGFLAQGEGWRWIARLVVICSGVVTTLSFILYRETYGTAILSHKAARLRKETGNLDLKSKFDKGQSPSQLFRTAIIRPTKLLLGSPIVALLAVYTSIVYSYMYLLFTTFTRVFENQYNFNTGEAGLAYLGLGIGFFLGQIGVAIFDAKSKKRVLSSGKAMTPEDRLPPLKIGTFLIPVGLVIYGWSADKHVHWIVPIIGTLFIGIGILFVFFPIQMYLVDAFTIYAASALATNTVVRSLFGATIPLAGPKLYASLGLGWGNSLLAFIALAFSPSPFLLIKYGERIRTHPSFQPKL</sequence>
<feature type="transmembrane region" description="Helical" evidence="7">
    <location>
        <begin position="468"/>
        <end position="488"/>
    </location>
</feature>
<dbReference type="EMBL" id="QGMF01000482">
    <property type="protein sequence ID" value="TVY15569.1"/>
    <property type="molecule type" value="Genomic_DNA"/>
</dbReference>
<dbReference type="OrthoDB" id="5296287at2759"/>
<dbReference type="GO" id="GO:0022857">
    <property type="term" value="F:transmembrane transporter activity"/>
    <property type="evidence" value="ECO:0007669"/>
    <property type="project" value="InterPro"/>
</dbReference>
<evidence type="ECO:0000256" key="1">
    <source>
        <dbReference type="ARBA" id="ARBA00004141"/>
    </source>
</evidence>
<dbReference type="SUPFAM" id="SSF103473">
    <property type="entry name" value="MFS general substrate transporter"/>
    <property type="match status" value="1"/>
</dbReference>
<evidence type="ECO:0000259" key="8">
    <source>
        <dbReference type="PROSITE" id="PS50850"/>
    </source>
</evidence>
<protein>
    <submittedName>
        <fullName evidence="9">Efflux pump radE</fullName>
    </submittedName>
</protein>
<reference evidence="9 10" key="1">
    <citation type="submission" date="2018-05" db="EMBL/GenBank/DDBJ databases">
        <title>Whole genome sequencing for identification of molecular markers to develop diagnostic detection tools for the regulated plant pathogen Lachnellula willkommii.</title>
        <authorList>
            <person name="Giroux E."/>
            <person name="Bilodeau G."/>
        </authorList>
    </citation>
    <scope>NUCLEOTIDE SEQUENCE [LARGE SCALE GENOMIC DNA]</scope>
    <source>
        <strain evidence="9 10">CBS 203.66</strain>
    </source>
</reference>
<keyword evidence="4 7" id="KW-1133">Transmembrane helix</keyword>
<comment type="caution">
    <text evidence="9">The sequence shown here is derived from an EMBL/GenBank/DDBJ whole genome shotgun (WGS) entry which is preliminary data.</text>
</comment>
<feature type="transmembrane region" description="Helical" evidence="7">
    <location>
        <begin position="158"/>
        <end position="180"/>
    </location>
</feature>
<dbReference type="PANTHER" id="PTHR23502:SF68">
    <property type="entry name" value="MULTIDRUG TRANSPORTER, PUTATIVE (AFU_ORTHOLOGUE AFUA_3G01120)-RELATED"/>
    <property type="match status" value="1"/>
</dbReference>
<feature type="transmembrane region" description="Helical" evidence="7">
    <location>
        <begin position="290"/>
        <end position="315"/>
    </location>
</feature>
<evidence type="ECO:0000313" key="9">
    <source>
        <dbReference type="EMBL" id="TVY15569.1"/>
    </source>
</evidence>
<dbReference type="Pfam" id="PF07690">
    <property type="entry name" value="MFS_1"/>
    <property type="match status" value="1"/>
</dbReference>
<feature type="transmembrane region" description="Helical" evidence="7">
    <location>
        <begin position="64"/>
        <end position="88"/>
    </location>
</feature>
<accession>A0A8T9BAD7</accession>
<dbReference type="InterPro" id="IPR036259">
    <property type="entry name" value="MFS_trans_sf"/>
</dbReference>
<dbReference type="PANTHER" id="PTHR23502">
    <property type="entry name" value="MAJOR FACILITATOR SUPERFAMILY"/>
    <property type="match status" value="1"/>
</dbReference>
<dbReference type="AlphaFoldDB" id="A0A8T9BAD7"/>
<dbReference type="InterPro" id="IPR020846">
    <property type="entry name" value="MFS_dom"/>
</dbReference>
<comment type="subcellular location">
    <subcellularLocation>
        <location evidence="1">Membrane</location>
        <topology evidence="1">Multi-pass membrane protein</topology>
    </subcellularLocation>
</comment>